<evidence type="ECO:0000256" key="1">
    <source>
        <dbReference type="SAM" id="MobiDB-lite"/>
    </source>
</evidence>
<protein>
    <submittedName>
        <fullName evidence="2">Uncharacterized protein</fullName>
    </submittedName>
</protein>
<comment type="caution">
    <text evidence="2">The sequence shown here is derived from an EMBL/GenBank/DDBJ whole genome shotgun (WGS) entry which is preliminary data.</text>
</comment>
<gene>
    <name evidence="2" type="ORF">ACFSKU_08975</name>
</gene>
<name>A0ABW4WYQ9_9BACT</name>
<keyword evidence="3" id="KW-1185">Reference proteome</keyword>
<evidence type="ECO:0000313" key="2">
    <source>
        <dbReference type="EMBL" id="MFD2067015.1"/>
    </source>
</evidence>
<dbReference type="EMBL" id="JBHUHV010000026">
    <property type="protein sequence ID" value="MFD2067015.1"/>
    <property type="molecule type" value="Genomic_DNA"/>
</dbReference>
<organism evidence="2 3">
    <name type="scientific">Pontibacter silvestris</name>
    <dbReference type="NCBI Taxonomy" id="2305183"/>
    <lineage>
        <taxon>Bacteria</taxon>
        <taxon>Pseudomonadati</taxon>
        <taxon>Bacteroidota</taxon>
        <taxon>Cytophagia</taxon>
        <taxon>Cytophagales</taxon>
        <taxon>Hymenobacteraceae</taxon>
        <taxon>Pontibacter</taxon>
    </lineage>
</organism>
<reference evidence="3" key="1">
    <citation type="journal article" date="2019" name="Int. J. Syst. Evol. Microbiol.">
        <title>The Global Catalogue of Microorganisms (GCM) 10K type strain sequencing project: providing services to taxonomists for standard genome sequencing and annotation.</title>
        <authorList>
            <consortium name="The Broad Institute Genomics Platform"/>
            <consortium name="The Broad Institute Genome Sequencing Center for Infectious Disease"/>
            <person name="Wu L."/>
            <person name="Ma J."/>
        </authorList>
    </citation>
    <scope>NUCLEOTIDE SEQUENCE [LARGE SCALE GENOMIC DNA]</scope>
    <source>
        <strain evidence="3">JCM 16545</strain>
    </source>
</reference>
<sequence>MPVAQLIEAGRLPPGLQGLPEKRLPSPPTATNAKDQHPGATIGPQMDADGRHCLQPTEIAALQPQKEPDRSHGPAQTRTGGFFTSIFGQTKTRPLKKELRSESTQALCATGTYITSSIRYRFTNYYFLAL</sequence>
<proteinExistence type="predicted"/>
<dbReference type="Proteomes" id="UP001597369">
    <property type="component" value="Unassembled WGS sequence"/>
</dbReference>
<accession>A0ABW4WYQ9</accession>
<feature type="region of interest" description="Disordered" evidence="1">
    <location>
        <begin position="1"/>
        <end position="83"/>
    </location>
</feature>
<dbReference type="RefSeq" id="WP_229963012.1">
    <property type="nucleotide sequence ID" value="NZ_JAJJWI010000043.1"/>
</dbReference>
<evidence type="ECO:0000313" key="3">
    <source>
        <dbReference type="Proteomes" id="UP001597369"/>
    </source>
</evidence>